<feature type="compositionally biased region" description="Acidic residues" evidence="1">
    <location>
        <begin position="1179"/>
        <end position="1206"/>
    </location>
</feature>
<name>A0A8S1DM14_9INSE</name>
<proteinExistence type="predicted"/>
<evidence type="ECO:0000313" key="2">
    <source>
        <dbReference type="EMBL" id="CAB3382085.1"/>
    </source>
</evidence>
<feature type="compositionally biased region" description="Acidic residues" evidence="1">
    <location>
        <begin position="979"/>
        <end position="997"/>
    </location>
</feature>
<sequence>MHMGVATCENYSEEGLVRCFGLKFLKFKMSSDEEDENRFTLCSLKTMAIDTVIENIGCYKDLIAKINPSSFRKVLFDIAMERRLEIGEDQLWAALPYLDQHRMTEFFSTRDFPTIFHIEDSEGVLHERENSMEEFLQFIVKFVPNLRELIIEDPSNFWDEDLQLQTLLPSSIKQICLMENLVDITFLDIYIKISGFYDVSTKCKKLATIKANNILCDMERDSTKMSLEALNSLFDHHEYDEQKFPRKICIKLLKGRPDEPYRRVLTSLSNDFLDLIPQNLTHLKIVAPIDLKQNIECNRLLPEDLNRDFKCKKLSFRSVLTKFGANLKALKVEDLGEEEDISLKDISELCSNLENLEICDSNVTNDDEDLTSFSKLKTLGFSIRHSYMNDGGHQTISLKNILSLPLLEEISVKAEEFDLGDTQELFKRIKNREILTHLREFNIDHYAIYDPDVHKLFELQDVIQSVYPRVVIVIETCISHLAFVFVFAVVPSNHSISTKFKMIEYDADTDKPEEQISLQNDTDCKDEELSSLSDTDNKEEQSTDEDCDFKEQKYVLEKVLDKIEKDIDRYKELTKLKISSCYEEAMHQMDRKGLGKEKLLAAFPDIDAQKIDEYWLLEVKLWKIAVPFYAASVKKFLDQFAPNLQQLDIQYLAYSKNSNSHIDLELNANVTDFFCKMKNLTHISIREAFIEFSEFVRISRECKNLQEIEANRITVDVNPESMRMILETVDSAFNHQEYTDWDFPYTFGIIFKKTDAVELYRKANVQVWPNIGPYILDSIPELTHLEVIEHDPFIDNEEKSPLQNENADCEDEDQLSMQETDADSEEAQDSEIEETQSSLKDTNNEEELSSLQEENADGEDDDQLSMQETDADSEEEHDSEIEKTQSSMKDTDNEEEMSSPPEENSDYEDEDQLSMQETDSDSEEAHDSEIEETQSSQQDVSKEEVQPSPQDTDAECEDGDQSSPQDSEIKEDQLSLQDTDIEEEQSSLSDSVDEEELFSLPEIDGMGPFDISRHFISYRHHPSLFKNRLELMNHQKKALQDADCEDEDQLSIQETDSDSEEAQHSEIEETQSSLKYVSKEEVLPSPQDTDAECDDGDQSSPQDSEIKEDQLSLQDTDIEEEQSSLSDSENEEEQFSLPEIDGMGPFDISRYFISYRHHPSLFKNRLELMNHHKKALQDVDCEDEDQLSMQETDSDSEEAQDSEIEETQSSLKDTDNEEELSSLQEENADGEDEDQLSMQETDADSEEEQVSEIEETQSFQQDVSKEEVQPSPQDTHAECEDGDQSSPQDSEIKEDQSSLQDTDSEEEQSSLSDSENEEEQFSLPETDCSGPLVISGPLLYFWHVSSLFKYKMELMNHHKKALQDADCEDEDQLSMQETDSDSEEAQDSEIEETQSSLKDTDNEEEISSPPEENADCEDEHDSDIEEEQSSLLDAYNEEQQTDLIPESREEIWSHLKVSVS</sequence>
<feature type="compositionally biased region" description="Acidic residues" evidence="1">
    <location>
        <begin position="807"/>
        <end position="834"/>
    </location>
</feature>
<evidence type="ECO:0000256" key="1">
    <source>
        <dbReference type="SAM" id="MobiDB-lite"/>
    </source>
</evidence>
<organism evidence="2 3">
    <name type="scientific">Cloeon dipterum</name>
    <dbReference type="NCBI Taxonomy" id="197152"/>
    <lineage>
        <taxon>Eukaryota</taxon>
        <taxon>Metazoa</taxon>
        <taxon>Ecdysozoa</taxon>
        <taxon>Arthropoda</taxon>
        <taxon>Hexapoda</taxon>
        <taxon>Insecta</taxon>
        <taxon>Pterygota</taxon>
        <taxon>Palaeoptera</taxon>
        <taxon>Ephemeroptera</taxon>
        <taxon>Pisciforma</taxon>
        <taxon>Baetidae</taxon>
        <taxon>Cloeon</taxon>
    </lineage>
</organism>
<dbReference type="PANTHER" id="PTHR45615:SF40">
    <property type="entry name" value="MYOSIN HEAVY CHAIN, NON-MUSCLE"/>
    <property type="match status" value="1"/>
</dbReference>
<dbReference type="GO" id="GO:0005737">
    <property type="term" value="C:cytoplasm"/>
    <property type="evidence" value="ECO:0007669"/>
    <property type="project" value="TreeGrafter"/>
</dbReference>
<dbReference type="PANTHER" id="PTHR45615">
    <property type="entry name" value="MYOSIN HEAVY CHAIN, NON-MUSCLE"/>
    <property type="match status" value="1"/>
</dbReference>
<feature type="compositionally biased region" description="Acidic residues" evidence="1">
    <location>
        <begin position="1365"/>
        <end position="1392"/>
    </location>
</feature>
<feature type="region of interest" description="Disordered" evidence="1">
    <location>
        <begin position="794"/>
        <end position="1000"/>
    </location>
</feature>
<feature type="compositionally biased region" description="Acidic residues" evidence="1">
    <location>
        <begin position="1302"/>
        <end position="1320"/>
    </location>
</feature>
<accession>A0A8S1DM14</accession>
<feature type="compositionally biased region" description="Acidic residues" evidence="1">
    <location>
        <begin position="1042"/>
        <end position="1060"/>
    </location>
</feature>
<gene>
    <name evidence="2" type="ORF">CLODIP_2_CD01029</name>
</gene>
<dbReference type="Proteomes" id="UP000494165">
    <property type="component" value="Unassembled WGS sequence"/>
</dbReference>
<comment type="caution">
    <text evidence="2">The sequence shown here is derived from an EMBL/GenBank/DDBJ whole genome shotgun (WGS) entry which is preliminary data.</text>
</comment>
<feature type="region of interest" description="Disordered" evidence="1">
    <location>
        <begin position="1177"/>
        <end position="1332"/>
    </location>
</feature>
<dbReference type="GO" id="GO:0032982">
    <property type="term" value="C:myosin filament"/>
    <property type="evidence" value="ECO:0007669"/>
    <property type="project" value="TreeGrafter"/>
</dbReference>
<dbReference type="EMBL" id="CADEPI010000257">
    <property type="protein sequence ID" value="CAB3382085.1"/>
    <property type="molecule type" value="Genomic_DNA"/>
</dbReference>
<keyword evidence="3" id="KW-1185">Reference proteome</keyword>
<reference evidence="2 3" key="1">
    <citation type="submission" date="2020-04" db="EMBL/GenBank/DDBJ databases">
        <authorList>
            <person name="Alioto T."/>
            <person name="Alioto T."/>
            <person name="Gomez Garrido J."/>
        </authorList>
    </citation>
    <scope>NUCLEOTIDE SEQUENCE [LARGE SCALE GENOMIC DNA]</scope>
</reference>
<protein>
    <submittedName>
        <fullName evidence="2">Uncharacterized protein</fullName>
    </submittedName>
</protein>
<feature type="compositionally biased region" description="Acidic residues" evidence="1">
    <location>
        <begin position="1401"/>
        <end position="1428"/>
    </location>
</feature>
<feature type="region of interest" description="Disordered" evidence="1">
    <location>
        <begin position="516"/>
        <end position="545"/>
    </location>
</feature>
<feature type="compositionally biased region" description="Acidic residues" evidence="1">
    <location>
        <begin position="1116"/>
        <end position="1134"/>
    </location>
</feature>
<feature type="compositionally biased region" description="Acidic residues" evidence="1">
    <location>
        <begin position="892"/>
        <end position="922"/>
    </location>
</feature>
<dbReference type="GO" id="GO:0000146">
    <property type="term" value="F:microfilament motor activity"/>
    <property type="evidence" value="ECO:0007669"/>
    <property type="project" value="TreeGrafter"/>
</dbReference>
<dbReference type="GO" id="GO:0016460">
    <property type="term" value="C:myosin II complex"/>
    <property type="evidence" value="ECO:0007669"/>
    <property type="project" value="TreeGrafter"/>
</dbReference>
<evidence type="ECO:0000313" key="3">
    <source>
        <dbReference type="Proteomes" id="UP000494165"/>
    </source>
</evidence>
<dbReference type="GO" id="GO:0051015">
    <property type="term" value="F:actin filament binding"/>
    <property type="evidence" value="ECO:0007669"/>
    <property type="project" value="TreeGrafter"/>
</dbReference>
<feature type="region of interest" description="Disordered" evidence="1">
    <location>
        <begin position="1359"/>
        <end position="1444"/>
    </location>
</feature>
<feature type="compositionally biased region" description="Acidic residues" evidence="1">
    <location>
        <begin position="844"/>
        <end position="879"/>
    </location>
</feature>
<feature type="compositionally biased region" description="Acidic residues" evidence="1">
    <location>
        <begin position="1215"/>
        <end position="1255"/>
    </location>
</feature>
<feature type="region of interest" description="Disordered" evidence="1">
    <location>
        <begin position="1035"/>
        <end position="1144"/>
    </location>
</feature>